<dbReference type="PRINTS" id="PR00449">
    <property type="entry name" value="RASTRNSFRMNG"/>
</dbReference>
<keyword evidence="1" id="KW-0547">Nucleotide-binding</keyword>
<dbReference type="PANTHER" id="PTHR24070">
    <property type="entry name" value="RAS, DI-RAS, AND RHEB FAMILY MEMBERS OF SMALL GTPASE SUPERFAMILY"/>
    <property type="match status" value="1"/>
</dbReference>
<dbReference type="SMART" id="SM00173">
    <property type="entry name" value="RAS"/>
    <property type="match status" value="1"/>
</dbReference>
<evidence type="ECO:0000256" key="1">
    <source>
        <dbReference type="ARBA" id="ARBA00022741"/>
    </source>
</evidence>
<proteinExistence type="predicted"/>
<sequence length="277" mass="30746">MEATKVRAVLLKNEQHPSDGKQILISPHISKEELLSLASQELGISAKKIFSDTGLLLNNLSTIADGVTFYVSQGENFQVKSSGAPQKTSKKYVIAVLGAAAVGKSAITLRYVNNKFIRDYDPTIEDYYTKNAIIDGEPTVLSILDTAGMEDYFPLIDDWIDNKDGFILVFSVELPDSLQRLRYFQDKILHRYSQQGNKGPVTIMAANKVDLPNRNVSSEEGRKAAESMGLKYMEVSAATASGVDDLFAEIIRVLRSRRATNKPASKEPWYKKMCSLL</sequence>
<dbReference type="InterPro" id="IPR021789">
    <property type="entry name" value="KHA_dom"/>
</dbReference>
<accession>A0AAU9K0L9</accession>
<dbReference type="PROSITE" id="PS51490">
    <property type="entry name" value="KHA"/>
    <property type="match status" value="1"/>
</dbReference>
<feature type="domain" description="KHA" evidence="3">
    <location>
        <begin position="7"/>
        <end position="89"/>
    </location>
</feature>
<dbReference type="InterPro" id="IPR020849">
    <property type="entry name" value="Small_GTPase_Ras-type"/>
</dbReference>
<evidence type="ECO:0000313" key="4">
    <source>
        <dbReference type="EMBL" id="CAG9331790.1"/>
    </source>
</evidence>
<dbReference type="SUPFAM" id="SSF52540">
    <property type="entry name" value="P-loop containing nucleoside triphosphate hydrolases"/>
    <property type="match status" value="1"/>
</dbReference>
<protein>
    <recommendedName>
        <fullName evidence="3">KHA domain-containing protein</fullName>
    </recommendedName>
</protein>
<dbReference type="PROSITE" id="PS51421">
    <property type="entry name" value="RAS"/>
    <property type="match status" value="1"/>
</dbReference>
<dbReference type="GO" id="GO:0005525">
    <property type="term" value="F:GTP binding"/>
    <property type="evidence" value="ECO:0007669"/>
    <property type="project" value="UniProtKB-KW"/>
</dbReference>
<organism evidence="4 5">
    <name type="scientific">Blepharisma stoltei</name>
    <dbReference type="NCBI Taxonomy" id="1481888"/>
    <lineage>
        <taxon>Eukaryota</taxon>
        <taxon>Sar</taxon>
        <taxon>Alveolata</taxon>
        <taxon>Ciliophora</taxon>
        <taxon>Postciliodesmatophora</taxon>
        <taxon>Heterotrichea</taxon>
        <taxon>Heterotrichida</taxon>
        <taxon>Blepharismidae</taxon>
        <taxon>Blepharisma</taxon>
    </lineage>
</organism>
<dbReference type="InterPro" id="IPR005225">
    <property type="entry name" value="Small_GTP-bd"/>
</dbReference>
<dbReference type="AlphaFoldDB" id="A0AAU9K0L9"/>
<evidence type="ECO:0000313" key="5">
    <source>
        <dbReference type="Proteomes" id="UP001162131"/>
    </source>
</evidence>
<dbReference type="NCBIfam" id="TIGR00231">
    <property type="entry name" value="small_GTP"/>
    <property type="match status" value="1"/>
</dbReference>
<comment type="caution">
    <text evidence="4">The sequence shown here is derived from an EMBL/GenBank/DDBJ whole genome shotgun (WGS) entry which is preliminary data.</text>
</comment>
<dbReference type="Gene3D" id="3.40.50.300">
    <property type="entry name" value="P-loop containing nucleotide triphosphate hydrolases"/>
    <property type="match status" value="1"/>
</dbReference>
<keyword evidence="2" id="KW-0342">GTP-binding</keyword>
<dbReference type="Proteomes" id="UP001162131">
    <property type="component" value="Unassembled WGS sequence"/>
</dbReference>
<dbReference type="SMART" id="SM00174">
    <property type="entry name" value="RHO"/>
    <property type="match status" value="1"/>
</dbReference>
<dbReference type="GO" id="GO:0035556">
    <property type="term" value="P:intracellular signal transduction"/>
    <property type="evidence" value="ECO:0007669"/>
    <property type="project" value="InterPro"/>
</dbReference>
<keyword evidence="5" id="KW-1185">Reference proteome</keyword>
<dbReference type="GO" id="GO:0003924">
    <property type="term" value="F:GTPase activity"/>
    <property type="evidence" value="ECO:0007669"/>
    <property type="project" value="InterPro"/>
</dbReference>
<dbReference type="InterPro" id="IPR027417">
    <property type="entry name" value="P-loop_NTPase"/>
</dbReference>
<reference evidence="4" key="1">
    <citation type="submission" date="2021-09" db="EMBL/GenBank/DDBJ databases">
        <authorList>
            <consortium name="AG Swart"/>
            <person name="Singh M."/>
            <person name="Singh A."/>
            <person name="Seah K."/>
            <person name="Emmerich C."/>
        </authorList>
    </citation>
    <scope>NUCLEOTIDE SEQUENCE</scope>
    <source>
        <strain evidence="4">ATCC30299</strain>
    </source>
</reference>
<name>A0AAU9K0L9_9CILI</name>
<dbReference type="EMBL" id="CAJZBQ010000053">
    <property type="protein sequence ID" value="CAG9331790.1"/>
    <property type="molecule type" value="Genomic_DNA"/>
</dbReference>
<dbReference type="SUPFAM" id="SSF89837">
    <property type="entry name" value="Doublecortin (DC)"/>
    <property type="match status" value="1"/>
</dbReference>
<dbReference type="Pfam" id="PF00071">
    <property type="entry name" value="Ras"/>
    <property type="match status" value="1"/>
</dbReference>
<evidence type="ECO:0000259" key="3">
    <source>
        <dbReference type="PROSITE" id="PS51490"/>
    </source>
</evidence>
<dbReference type="InterPro" id="IPR001806">
    <property type="entry name" value="Small_GTPase"/>
</dbReference>
<dbReference type="PROSITE" id="PS51419">
    <property type="entry name" value="RAB"/>
    <property type="match status" value="1"/>
</dbReference>
<gene>
    <name evidence="4" type="ORF">BSTOLATCC_MIC53850</name>
</gene>
<evidence type="ECO:0000256" key="2">
    <source>
        <dbReference type="ARBA" id="ARBA00023134"/>
    </source>
</evidence>
<dbReference type="InterPro" id="IPR036572">
    <property type="entry name" value="Doublecortin_dom_sf"/>
</dbReference>
<dbReference type="GO" id="GO:0016020">
    <property type="term" value="C:membrane"/>
    <property type="evidence" value="ECO:0007669"/>
    <property type="project" value="InterPro"/>
</dbReference>
<dbReference type="SMART" id="SM00175">
    <property type="entry name" value="RAB"/>
    <property type="match status" value="1"/>
</dbReference>